<feature type="domain" description="NIDO" evidence="1">
    <location>
        <begin position="1327"/>
        <end position="1462"/>
    </location>
</feature>
<comment type="caution">
    <text evidence="2">The sequence shown here is derived from an EMBL/GenBank/DDBJ whole genome shotgun (WGS) entry which is preliminary data.</text>
</comment>
<proteinExistence type="predicted"/>
<accession>A0AAE0QPX0</accession>
<dbReference type="PANTHER" id="PTHR46160">
    <property type="entry name" value="ALPHA-TECTORIN-RELATED"/>
    <property type="match status" value="1"/>
</dbReference>
<dbReference type="PANTHER" id="PTHR46160:SF8">
    <property type="entry name" value="VWFD DOMAIN-CONTAINING PROTEIN"/>
    <property type="match status" value="1"/>
</dbReference>
<sequence length="1718" mass="192580">MNDEECCLLQQLEIHQLQQQNQIHQLQQQNQVQPFFPVGPGATQLYLSDGQYQTIQLQQPFKYAGKTYTQFYLSMDGYVAFFVPNINDEVPNRYLGKDVIAPCGLIWMLTGASLQVVLASNGGDLSFVLMNYGSIPSIPPPYWLAGYDMEYSNFVTIPVNDTTELSSSTNVNIPGRWAFQFTDTSTTTAEPGSALFPVGPGATQLYLSDGQYQTIQLQQPFKYAGKTYTQFYLSMDGYVAFFVPNIDDEVPNRYLGKDVIAPLWTDLDADSGGRWTYEQATSGPLIDQANQEIRRTFPYVSFSASWVFVTTWENVPLEFSSFQGASLQVVLASNGGDLSFVLMNYGSIPSIPSPYWLAGYDMEYSNFVTIPVNDTTELSSSTNVNIPGRWAFQFTDTSTTTAEPAEYGRLRGFLRSKHHDEVPNRYLGKDVIAPLWTDLDADSGGRWTYEQATSGPLIDQANQEIRRTFPYVSFSASWVFVTTWENVPLEFSSFQGASLQVVLASNGGDLSFVLMNYGSIPSIPSPYWLIHQLQQQNQVQPCFQWDLERHNFISVMDNIKPFSFSNHSNTLEKHTLSSIFTFEAEYGRLRGFLRSNINDEVPNRYLSKDVIAPLWTDLDADSGGRWTYEQATSGPLIDQANQEIRRTFPYVSFSASWVFVTTWENVPLEFSSFQGASLQVVLASNGGDLSFVLMNYGSIPSIPSPYWLAGYDMEYSNFVTIPVNDTTELSSSTNVNIPGRWAFQFTAEYGRLRGFLRSKHHDEVPNRYLSKDVIAPLWTDLDADSGGRWTYEQATSGPLIDQANQEIRRTFPYVSFSASWVFVTTWENVPLEFSSFQGASLQVVLASNGGDLSFVLMNYGSIPSIPSPYWLAGYDMEYSNFVTIPVNDTTELSSSTNVNIPGRWAFQFTDTSTTTAEPGSALFPVGPGATQLYLSDGQYQTIQLQQPFKYAGKTYTQFYLSMDGYVAFFVPNINDEVPNRYLSKDVIAPLWTDLDADSGGRWTYEQATSGPLIDQANQEIRRTFPYVSFSASWVFVTTWENVPLEFSSFQGASLQVVLASNGGDLSFVLMNYGSIPSIPSPYWLLSMDGYVAFFVPNINDEVPNRYLSKDVIAPLWTDLDADSGGRWTYEQATSGPLIDQANQEIRRTFPYVSFSASWVFVTTWENVPLEFSSFQGASLQVVLASNGGDLSFVLMNYGSIPSIPSPYWLAGYDMEYSNFVTIPVNDTTELSSSTNVNIPGRWAFQFTDTSTTTAEPGSALFPVGPGATQLYLSDGQYQTIQLQQPFKYAGKTYTQFYLSMDGYVAFFVPNIDDEVPNRYLGKDVIAPLWTDLDADSGGRWTYEQATSGPLIDQANQEIRRTFPYVSFSASWVFVTTWENVPLEFSSFQGASLQVVLASNGGDLSFVLMNYGSIPSIPSPYWLAGYDMEYSNFVTIPVNDTTELSSSTNVNIPGRWAFQFTDTSTTTAEPGSALFPVGPGATQLYLSDGQYQTIQLQQPFKYAGKTYTQFYLSMDGYVAFFVPNINDEVPNRYLGKDVIAPLWTDLDADSGGRWTYEQATSGPLIDQANQEISRTFPYLFFSASWVFVATWENVPLEFSSFLGASLQVVLASNGGDLYFVLMNYGTIPSIPSPYWLPIKSSIKIEAKVLQSYYDRFTAYVEPKANVIFARYKFHEKMQGDHEPFEQFVTDLRLLVNDCNYANSDEMIRNCIVFGIHSPK</sequence>
<gene>
    <name evidence="2" type="ORF">QTP70_000148</name>
</gene>
<feature type="domain" description="NIDO" evidence="1">
    <location>
        <begin position="1114"/>
        <end position="1249"/>
    </location>
</feature>
<dbReference type="InterPro" id="IPR003886">
    <property type="entry name" value="NIDO_dom"/>
</dbReference>
<feature type="domain" description="NIDO" evidence="1">
    <location>
        <begin position="613"/>
        <end position="748"/>
    </location>
</feature>
<dbReference type="PROSITE" id="PS51220">
    <property type="entry name" value="NIDO"/>
    <property type="match status" value="5"/>
</dbReference>
<feature type="domain" description="NIDO" evidence="1">
    <location>
        <begin position="776"/>
        <end position="911"/>
    </location>
</feature>
<evidence type="ECO:0000259" key="1">
    <source>
        <dbReference type="PROSITE" id="PS51220"/>
    </source>
</evidence>
<evidence type="ECO:0000313" key="3">
    <source>
        <dbReference type="Proteomes" id="UP001274896"/>
    </source>
</evidence>
<dbReference type="Proteomes" id="UP001274896">
    <property type="component" value="Unassembled WGS sequence"/>
</dbReference>
<dbReference type="SMART" id="SM00539">
    <property type="entry name" value="NIDO"/>
    <property type="match status" value="7"/>
</dbReference>
<dbReference type="GO" id="GO:0007160">
    <property type="term" value="P:cell-matrix adhesion"/>
    <property type="evidence" value="ECO:0007669"/>
    <property type="project" value="InterPro"/>
</dbReference>
<dbReference type="EMBL" id="JAUCMX010000012">
    <property type="protein sequence ID" value="KAK3528445.1"/>
    <property type="molecule type" value="Genomic_DNA"/>
</dbReference>
<feature type="domain" description="NIDO" evidence="1">
    <location>
        <begin position="262"/>
        <end position="397"/>
    </location>
</feature>
<name>A0AAE0QPX0_9TELE</name>
<reference evidence="2" key="1">
    <citation type="submission" date="2023-06" db="EMBL/GenBank/DDBJ databases">
        <title>Male Hemibagrus guttatus genome.</title>
        <authorList>
            <person name="Bian C."/>
        </authorList>
    </citation>
    <scope>NUCLEOTIDE SEQUENCE</scope>
    <source>
        <strain evidence="2">Male_cb2023</strain>
        <tissue evidence="2">Muscle</tissue>
    </source>
</reference>
<protein>
    <recommendedName>
        <fullName evidence="1">NIDO domain-containing protein</fullName>
    </recommendedName>
</protein>
<keyword evidence="3" id="KW-1185">Reference proteome</keyword>
<dbReference type="Pfam" id="PF06119">
    <property type="entry name" value="NIDO"/>
    <property type="match status" value="8"/>
</dbReference>
<evidence type="ECO:0000313" key="2">
    <source>
        <dbReference type="EMBL" id="KAK3528445.1"/>
    </source>
</evidence>
<organism evidence="2 3">
    <name type="scientific">Hemibagrus guttatus</name>
    <dbReference type="NCBI Taxonomy" id="175788"/>
    <lineage>
        <taxon>Eukaryota</taxon>
        <taxon>Metazoa</taxon>
        <taxon>Chordata</taxon>
        <taxon>Craniata</taxon>
        <taxon>Vertebrata</taxon>
        <taxon>Euteleostomi</taxon>
        <taxon>Actinopterygii</taxon>
        <taxon>Neopterygii</taxon>
        <taxon>Teleostei</taxon>
        <taxon>Ostariophysi</taxon>
        <taxon>Siluriformes</taxon>
        <taxon>Bagridae</taxon>
        <taxon>Hemibagrus</taxon>
    </lineage>
</organism>
<dbReference type="InterPro" id="IPR052749">
    <property type="entry name" value="Alpha-tectorin"/>
</dbReference>